<dbReference type="AlphaFoldDB" id="A0A2P1PT32"/>
<dbReference type="EC" id="2.7.1.49" evidence="2"/>
<dbReference type="GO" id="GO:0009229">
    <property type="term" value="P:thiamine diphosphate biosynthetic process"/>
    <property type="evidence" value="ECO:0007669"/>
    <property type="project" value="UniProtKB-UniPathway"/>
</dbReference>
<dbReference type="Pfam" id="PF08543">
    <property type="entry name" value="Phos_pyr_kin"/>
    <property type="match status" value="1"/>
</dbReference>
<dbReference type="GO" id="GO:0008972">
    <property type="term" value="F:phosphomethylpyrimidine kinase activity"/>
    <property type="evidence" value="ECO:0007669"/>
    <property type="project" value="InterPro"/>
</dbReference>
<protein>
    <recommendedName>
        <fullName evidence="2">hydroxymethylpyrimidine kinase</fullName>
        <ecNumber evidence="2">2.7.1.49</ecNumber>
    </recommendedName>
</protein>
<dbReference type="InterPro" id="IPR029056">
    <property type="entry name" value="Ribokinase-like"/>
</dbReference>
<evidence type="ECO:0000256" key="2">
    <source>
        <dbReference type="ARBA" id="ARBA00012135"/>
    </source>
</evidence>
<organism evidence="4 5">
    <name type="scientific">Ahniella affigens</name>
    <dbReference type="NCBI Taxonomy" id="2021234"/>
    <lineage>
        <taxon>Bacteria</taxon>
        <taxon>Pseudomonadati</taxon>
        <taxon>Pseudomonadota</taxon>
        <taxon>Gammaproteobacteria</taxon>
        <taxon>Lysobacterales</taxon>
        <taxon>Rhodanobacteraceae</taxon>
        <taxon>Ahniella</taxon>
    </lineage>
</organism>
<dbReference type="CDD" id="cd01169">
    <property type="entry name" value="HMPP_kinase"/>
    <property type="match status" value="1"/>
</dbReference>
<dbReference type="Proteomes" id="UP000241074">
    <property type="component" value="Chromosome"/>
</dbReference>
<dbReference type="SUPFAM" id="SSF53613">
    <property type="entry name" value="Ribokinase-like"/>
    <property type="match status" value="1"/>
</dbReference>
<dbReference type="GO" id="GO:0008902">
    <property type="term" value="F:hydroxymethylpyrimidine kinase activity"/>
    <property type="evidence" value="ECO:0007669"/>
    <property type="project" value="UniProtKB-EC"/>
</dbReference>
<dbReference type="Gene3D" id="3.40.1190.20">
    <property type="match status" value="1"/>
</dbReference>
<keyword evidence="4" id="KW-0808">Transferase</keyword>
<feature type="domain" description="Pyridoxamine kinase/Phosphomethylpyrimidine kinase" evidence="3">
    <location>
        <begin position="9"/>
        <end position="247"/>
    </location>
</feature>
<reference evidence="4 5" key="2">
    <citation type="submission" date="2018-03" db="EMBL/GenBank/DDBJ databases">
        <authorList>
            <person name="Keele B.F."/>
        </authorList>
    </citation>
    <scope>NUCLEOTIDE SEQUENCE [LARGE SCALE GENOMIC DNA]</scope>
    <source>
        <strain evidence="4 5">D13</strain>
    </source>
</reference>
<sequence length="260" mass="26975">MCLAISGLDPSGGAGLIADVRTFAALGVHGLGVVSAETVQNASRVDAVVPKSATTLKLQLDCLLEELRPNACKIGLCGGAAQLRLLKRYIDAGKLGAVVLDPVLVASRGQPLVPASTPITMLQLLPALALLTPNLPELATLSGLPTNSPAQAQRAAEHLLERGLSAILVKGGHGRGRSLVDRLLLAEGDAYEFAHQRQAVGKTHGTGCHLSSAIAAQLALGRDLPDACAHAIVWTQRAISHGGEFGPERVRFLDDTAPAR</sequence>
<dbReference type="PANTHER" id="PTHR20858">
    <property type="entry name" value="PHOSPHOMETHYLPYRIMIDINE KINASE"/>
    <property type="match status" value="1"/>
</dbReference>
<reference evidence="4 5" key="1">
    <citation type="submission" date="2018-03" db="EMBL/GenBank/DDBJ databases">
        <title>Ahniella affigens gen. nov., sp. nov., a gammaproteobacterium isolated from sandy soil near a stream.</title>
        <authorList>
            <person name="Ko Y."/>
            <person name="Kim J.-H."/>
        </authorList>
    </citation>
    <scope>NUCLEOTIDE SEQUENCE [LARGE SCALE GENOMIC DNA]</scope>
    <source>
        <strain evidence="4 5">D13</strain>
    </source>
</reference>
<dbReference type="EMBL" id="CP027860">
    <property type="protein sequence ID" value="AVP97980.1"/>
    <property type="molecule type" value="Genomic_DNA"/>
</dbReference>
<dbReference type="GO" id="GO:0005829">
    <property type="term" value="C:cytosol"/>
    <property type="evidence" value="ECO:0007669"/>
    <property type="project" value="TreeGrafter"/>
</dbReference>
<gene>
    <name evidence="4" type="ORF">C7S18_12550</name>
</gene>
<dbReference type="GO" id="GO:0009228">
    <property type="term" value="P:thiamine biosynthetic process"/>
    <property type="evidence" value="ECO:0007669"/>
    <property type="project" value="InterPro"/>
</dbReference>
<evidence type="ECO:0000256" key="1">
    <source>
        <dbReference type="ARBA" id="ARBA00004948"/>
    </source>
</evidence>
<dbReference type="InterPro" id="IPR004399">
    <property type="entry name" value="HMP/HMP-P_kinase_dom"/>
</dbReference>
<comment type="pathway">
    <text evidence="1">Cofactor biosynthesis; thiamine diphosphate biosynthesis.</text>
</comment>
<evidence type="ECO:0000313" key="5">
    <source>
        <dbReference type="Proteomes" id="UP000241074"/>
    </source>
</evidence>
<dbReference type="UniPathway" id="UPA00060">
    <property type="reaction ID" value="UER00138"/>
</dbReference>
<dbReference type="KEGG" id="xba:C7S18_12550"/>
<dbReference type="PANTHER" id="PTHR20858:SF17">
    <property type="entry name" value="HYDROXYMETHYLPYRIMIDINE_PHOSPHOMETHYLPYRIMIDINE KINASE THI20-RELATED"/>
    <property type="match status" value="1"/>
</dbReference>
<keyword evidence="4" id="KW-0418">Kinase</keyword>
<evidence type="ECO:0000259" key="3">
    <source>
        <dbReference type="Pfam" id="PF08543"/>
    </source>
</evidence>
<evidence type="ECO:0000313" key="4">
    <source>
        <dbReference type="EMBL" id="AVP97980.1"/>
    </source>
</evidence>
<name>A0A2P1PT32_9GAMM</name>
<accession>A0A2P1PT32</accession>
<dbReference type="InterPro" id="IPR013749">
    <property type="entry name" value="PM/HMP-P_kinase-1"/>
</dbReference>
<proteinExistence type="predicted"/>
<keyword evidence="5" id="KW-1185">Reference proteome</keyword>